<organism evidence="2">
    <name type="scientific">uncultured Sulfurovum sp</name>
    <dbReference type="NCBI Taxonomy" id="269237"/>
    <lineage>
        <taxon>Bacteria</taxon>
        <taxon>Pseudomonadati</taxon>
        <taxon>Campylobacterota</taxon>
        <taxon>Epsilonproteobacteria</taxon>
        <taxon>Campylobacterales</taxon>
        <taxon>Sulfurovaceae</taxon>
        <taxon>Sulfurovum</taxon>
        <taxon>environmental samples</taxon>
    </lineage>
</organism>
<dbReference type="InterPro" id="IPR027463">
    <property type="entry name" value="AcrB_DN_DC_subdom"/>
</dbReference>
<protein>
    <submittedName>
        <fullName evidence="2">Acriflavin resistance protein</fullName>
    </submittedName>
</protein>
<feature type="transmembrane region" description="Helical" evidence="1">
    <location>
        <begin position="492"/>
        <end position="517"/>
    </location>
</feature>
<dbReference type="Gene3D" id="1.20.1640.10">
    <property type="entry name" value="Multidrug efflux transporter AcrB transmembrane domain"/>
    <property type="match status" value="1"/>
</dbReference>
<sequence>MQRLESFIYWILKSEFRKKMVILLTIAAFFASLLMFPLGGVLARMLPGKSATTYSIYVDTPTGSSIQQTKKVTGCVSNILRDEEEILDISIFYAQGIPLDYAGLVKGSLMKRTENVAEISVNLTPTSAREEASFLMISRLRPVIQETCQNLIPGSVIKFVEQPSGPPTLAQIVVEVHGENIPRTRKLAVEVADILTNTKDLVDIDIMADDIYEKYQLIPNIEKIALAKLSIEQVNNILYLAFEGMVIATKNSENRSLQIPIFLGLSDKTKRLKDDSYNAIRSKLTSLTLMNQQGLMIPLTEVVKIIKVNSHPTIMHKDLKRMINVIAETDNVSQVYPLLEARATMEEKFSDKYIVSSAPISTYMFDLELEHKRTGEKFLLRWDGEMKVTLDTFRDLGAAFIAALVLIFFLLVIYYKSFALSAIILGGSFLSLIGVIIGHWVADLVTTQTFFLTATSLIGFIALMGISSRNSLLLIDYAMGLIKDQGMERKRAIALASATRAIPIFLTAVAIILGSALLAGDPIFGGLGVALISGTVAAVFVSLLFVPVLMDNTDAMMPDDFVKPPKEPSKFFASLGTMLDSIISKIKNFVLGYLEKKKEDKK</sequence>
<dbReference type="GO" id="GO:0005886">
    <property type="term" value="C:plasma membrane"/>
    <property type="evidence" value="ECO:0007669"/>
    <property type="project" value="TreeGrafter"/>
</dbReference>
<feature type="transmembrane region" description="Helical" evidence="1">
    <location>
        <begin position="448"/>
        <end position="466"/>
    </location>
</feature>
<dbReference type="Pfam" id="PF00873">
    <property type="entry name" value="ACR_tran"/>
    <property type="match status" value="1"/>
</dbReference>
<name>A0A6S6S8X0_9BACT</name>
<keyword evidence="1" id="KW-0812">Transmembrane</keyword>
<dbReference type="EMBL" id="CACVAP010000039">
    <property type="protein sequence ID" value="CAA6802646.1"/>
    <property type="molecule type" value="Genomic_DNA"/>
</dbReference>
<dbReference type="Gene3D" id="3.30.2090.10">
    <property type="entry name" value="Multidrug efflux transporter AcrB TolC docking domain, DN and DC subdomains"/>
    <property type="match status" value="1"/>
</dbReference>
<accession>A0A6S6S8X0</accession>
<keyword evidence="1" id="KW-0472">Membrane</keyword>
<feature type="transmembrane region" description="Helical" evidence="1">
    <location>
        <begin position="523"/>
        <end position="549"/>
    </location>
</feature>
<gene>
    <name evidence="2" type="ORF">HELGO_WM3407</name>
</gene>
<feature type="transmembrane region" description="Helical" evidence="1">
    <location>
        <begin position="422"/>
        <end position="442"/>
    </location>
</feature>
<dbReference type="PANTHER" id="PTHR32063">
    <property type="match status" value="1"/>
</dbReference>
<dbReference type="InterPro" id="IPR001036">
    <property type="entry name" value="Acrflvin-R"/>
</dbReference>
<dbReference type="SUPFAM" id="SSF82693">
    <property type="entry name" value="Multidrug efflux transporter AcrB pore domain, PN1, PN2, PC1 and PC2 subdomains"/>
    <property type="match status" value="1"/>
</dbReference>
<dbReference type="GO" id="GO:0042910">
    <property type="term" value="F:xenobiotic transmembrane transporter activity"/>
    <property type="evidence" value="ECO:0007669"/>
    <property type="project" value="TreeGrafter"/>
</dbReference>
<evidence type="ECO:0000313" key="2">
    <source>
        <dbReference type="EMBL" id="CAA6802646.1"/>
    </source>
</evidence>
<evidence type="ECO:0000256" key="1">
    <source>
        <dbReference type="SAM" id="Phobius"/>
    </source>
</evidence>
<feature type="transmembrane region" description="Helical" evidence="1">
    <location>
        <begin position="396"/>
        <end position="415"/>
    </location>
</feature>
<proteinExistence type="predicted"/>
<dbReference type="Gene3D" id="3.30.70.1430">
    <property type="entry name" value="Multidrug efflux transporter AcrB pore domain"/>
    <property type="match status" value="1"/>
</dbReference>
<dbReference type="AlphaFoldDB" id="A0A6S6S8X0"/>
<dbReference type="SUPFAM" id="SSF82866">
    <property type="entry name" value="Multidrug efflux transporter AcrB transmembrane domain"/>
    <property type="match status" value="1"/>
</dbReference>
<dbReference type="PANTHER" id="PTHR32063:SF16">
    <property type="entry name" value="CATION EFFLUX SYSTEM (ACRB_ACRD_ACRF FAMILY)"/>
    <property type="match status" value="1"/>
</dbReference>
<keyword evidence="1" id="KW-1133">Transmembrane helix</keyword>
<dbReference type="Gene3D" id="3.30.70.1440">
    <property type="entry name" value="Multidrug efflux transporter AcrB pore domain"/>
    <property type="match status" value="1"/>
</dbReference>
<reference evidence="2" key="1">
    <citation type="submission" date="2020-01" db="EMBL/GenBank/DDBJ databases">
        <authorList>
            <person name="Meier V. D."/>
            <person name="Meier V D."/>
        </authorList>
    </citation>
    <scope>NUCLEOTIDE SEQUENCE</scope>
    <source>
        <strain evidence="2">HLG_WM_MAG_06</strain>
    </source>
</reference>